<dbReference type="EMBL" id="VSSQ01015368">
    <property type="protein sequence ID" value="MPM55651.1"/>
    <property type="molecule type" value="Genomic_DNA"/>
</dbReference>
<protein>
    <submittedName>
        <fullName evidence="1">Uncharacterized protein</fullName>
    </submittedName>
</protein>
<name>A0A645ATL5_9ZZZZ</name>
<gene>
    <name evidence="1" type="ORF">SDC9_102448</name>
</gene>
<dbReference type="AlphaFoldDB" id="A0A645ATL5"/>
<comment type="caution">
    <text evidence="1">The sequence shown here is derived from an EMBL/GenBank/DDBJ whole genome shotgun (WGS) entry which is preliminary data.</text>
</comment>
<sequence length="65" mass="7180">MIFGLNKRLEAAERAIAALEQAARTQPAAQTEEKPPAFKLDDAKMQEGIANLMGYDPFDGKESER</sequence>
<proteinExistence type="predicted"/>
<reference evidence="1" key="1">
    <citation type="submission" date="2019-08" db="EMBL/GenBank/DDBJ databases">
        <authorList>
            <person name="Kucharzyk K."/>
            <person name="Murdoch R.W."/>
            <person name="Higgins S."/>
            <person name="Loffler F."/>
        </authorList>
    </citation>
    <scope>NUCLEOTIDE SEQUENCE</scope>
</reference>
<accession>A0A645ATL5</accession>
<organism evidence="1">
    <name type="scientific">bioreactor metagenome</name>
    <dbReference type="NCBI Taxonomy" id="1076179"/>
    <lineage>
        <taxon>unclassified sequences</taxon>
        <taxon>metagenomes</taxon>
        <taxon>ecological metagenomes</taxon>
    </lineage>
</organism>
<evidence type="ECO:0000313" key="1">
    <source>
        <dbReference type="EMBL" id="MPM55651.1"/>
    </source>
</evidence>